<comment type="caution">
    <text evidence="1">The sequence shown here is derived from an EMBL/GenBank/DDBJ whole genome shotgun (WGS) entry which is preliminary data.</text>
</comment>
<sequence>MNNYSDAVLKAAEIVGEDKPLNDLEKNRINKAPTPEKIQAGLIGDNKKIETYTTETVVKGKGYKKTIHKIDPLKHLAPEVKKAHDFIVQKIDLETILDNFPTDNKINKDIYDEKQVPDTINYEEIRILKDKRIVELFKQYFQGQNSTKLDDKSIELKINYQGEDLFKKPFQINDVEVLKVKKADIDNEIAKVDKLVQKITNFKFLRELDAEQVNIDKTFQELKRNLLPANKDQQITDIDGGLDKVELDGILAKMKDKAWDATNYEQANTKIINAFLKADLGIKEMNEKDLDEPNEKLYGKNDDGDPQSWLMSKGGYELPDDIVKFEEKLPTEKRGSSLLKYFYEKSTDRKNRPFDPQKYIHEPDAAQNFFLVKSKEIDVIGGDKGTQGHLAVAAGGGKTTKTMNCMVNGGKEHVILICPTPTLRVKVLRGTLKEATQQEIDDGYAEDQPVEIYGKEIIKEIKSKLVSKDDTTIVFDEAHYNIGAYQALQLKMVQAEFKVVRMSATFPGVPFSTTSTYPKKSFYSGELDPKMPGFTMKIANEKHAEALAKFRKVDVSTIKWQDEKGQYLPVPVSLDERFRFGKTLIFVRDINITAEQSAVFGTKYSCVAFTPVYKDFCETVSFGRQPGAVMLGNFEHQMGLTFEIDTVISTGLIEVSNLGKNFEYSEKMTQFNPISSDIQEQGRGGRIQNGLWITLTKECQEIIVEEDIEAAMVKACGLAHPHRFGKPPAEILIGLKVDKSEKDRAKKGEPLTKIAWKVEADAKGMFEPDTPKPEMRANDAKELLKELITNFIAKDKNFPKGLNLKSQSNLIGAVYGKALEEEKKIGKQEIAEEMKNVLNGAIEKDIKKFIKDKVYDDNYLRSKDPKVIQDIVNLYRLNNTKVYFTFEENEEKKEV</sequence>
<evidence type="ECO:0000313" key="1">
    <source>
        <dbReference type="EMBL" id="CAI2176536.1"/>
    </source>
</evidence>
<dbReference type="OrthoDB" id="2385619at2759"/>
<gene>
    <name evidence="1" type="ORF">FWILDA_LOCUS7631</name>
</gene>
<dbReference type="InterPro" id="IPR027417">
    <property type="entry name" value="P-loop_NTPase"/>
</dbReference>
<protein>
    <submittedName>
        <fullName evidence="1">4216_t:CDS:1</fullName>
    </submittedName>
</protein>
<reference evidence="1" key="1">
    <citation type="submission" date="2022-08" db="EMBL/GenBank/DDBJ databases">
        <authorList>
            <person name="Kallberg Y."/>
            <person name="Tangrot J."/>
            <person name="Rosling A."/>
        </authorList>
    </citation>
    <scope>NUCLEOTIDE SEQUENCE</scope>
    <source>
        <strain evidence="1">Wild A</strain>
    </source>
</reference>
<organism evidence="1 2">
    <name type="scientific">Funneliformis geosporum</name>
    <dbReference type="NCBI Taxonomy" id="1117311"/>
    <lineage>
        <taxon>Eukaryota</taxon>
        <taxon>Fungi</taxon>
        <taxon>Fungi incertae sedis</taxon>
        <taxon>Mucoromycota</taxon>
        <taxon>Glomeromycotina</taxon>
        <taxon>Glomeromycetes</taxon>
        <taxon>Glomerales</taxon>
        <taxon>Glomeraceae</taxon>
        <taxon>Funneliformis</taxon>
    </lineage>
</organism>
<dbReference type="AlphaFoldDB" id="A0A9W4SQ64"/>
<evidence type="ECO:0000313" key="2">
    <source>
        <dbReference type="Proteomes" id="UP001153678"/>
    </source>
</evidence>
<dbReference type="SUPFAM" id="SSF52540">
    <property type="entry name" value="P-loop containing nucleoside triphosphate hydrolases"/>
    <property type="match status" value="1"/>
</dbReference>
<proteinExistence type="predicted"/>
<dbReference type="EMBL" id="CAMKVN010001518">
    <property type="protein sequence ID" value="CAI2176536.1"/>
    <property type="molecule type" value="Genomic_DNA"/>
</dbReference>
<keyword evidence="2" id="KW-1185">Reference proteome</keyword>
<accession>A0A9W4SQ64</accession>
<name>A0A9W4SQ64_9GLOM</name>
<dbReference type="Proteomes" id="UP001153678">
    <property type="component" value="Unassembled WGS sequence"/>
</dbReference>